<feature type="region of interest" description="Disordered" evidence="1">
    <location>
        <begin position="1"/>
        <end position="24"/>
    </location>
</feature>
<accession>A0A9P7N2W4</accession>
<dbReference type="InterPro" id="IPR039870">
    <property type="entry name" value="Coa4-like"/>
</dbReference>
<dbReference type="GO" id="GO:0033617">
    <property type="term" value="P:mitochondrial respiratory chain complex IV assembly"/>
    <property type="evidence" value="ECO:0007669"/>
    <property type="project" value="InterPro"/>
</dbReference>
<evidence type="ECO:0000313" key="3">
    <source>
        <dbReference type="Proteomes" id="UP000748025"/>
    </source>
</evidence>
<name>A0A9P7N2W4_9HYPO</name>
<evidence type="ECO:0000256" key="1">
    <source>
        <dbReference type="SAM" id="MobiDB-lite"/>
    </source>
</evidence>
<protein>
    <submittedName>
        <fullName evidence="2">Uncharacterized protein</fullName>
    </submittedName>
</protein>
<sequence>MAKTQEKTQDVKTAQPVDDDEPDEWDKRIFSTGCAECTKLGLWTEIDALRCWVDADENMKMTDCYFAKKDWRACAAEMQDFKQCWKRHGNDQRTATKEA</sequence>
<reference evidence="2" key="1">
    <citation type="journal article" date="2020" name="bioRxiv">
        <title>Whole genome comparisons of ergot fungi reveals the divergence and evolution of species within the genus Claviceps are the result of varying mechanisms driving genome evolution and host range expansion.</title>
        <authorList>
            <person name="Wyka S.A."/>
            <person name="Mondo S.J."/>
            <person name="Liu M."/>
            <person name="Dettman J."/>
            <person name="Nalam V."/>
            <person name="Broders K.D."/>
        </authorList>
    </citation>
    <scope>NUCLEOTIDE SEQUENCE</scope>
    <source>
        <strain evidence="2">CCC 602</strain>
    </source>
</reference>
<dbReference type="PROSITE" id="PS51808">
    <property type="entry name" value="CHCH"/>
    <property type="match status" value="1"/>
</dbReference>
<gene>
    <name evidence="2" type="ORF">E4U43_005391</name>
</gene>
<proteinExistence type="predicted"/>
<organism evidence="2 3">
    <name type="scientific">Claviceps pusilla</name>
    <dbReference type="NCBI Taxonomy" id="123648"/>
    <lineage>
        <taxon>Eukaryota</taxon>
        <taxon>Fungi</taxon>
        <taxon>Dikarya</taxon>
        <taxon>Ascomycota</taxon>
        <taxon>Pezizomycotina</taxon>
        <taxon>Sordariomycetes</taxon>
        <taxon>Hypocreomycetidae</taxon>
        <taxon>Hypocreales</taxon>
        <taxon>Clavicipitaceae</taxon>
        <taxon>Claviceps</taxon>
    </lineage>
</organism>
<comment type="caution">
    <text evidence="2">The sequence shown here is derived from an EMBL/GenBank/DDBJ whole genome shotgun (WGS) entry which is preliminary data.</text>
</comment>
<dbReference type="PANTHER" id="PTHR13639:SF2">
    <property type="entry name" value="CYTOCHROME C OXIDASE ASSEMBLY FACTOR 4 HOMOLOG, MITOCHONDRIAL"/>
    <property type="match status" value="1"/>
</dbReference>
<dbReference type="AlphaFoldDB" id="A0A9P7N2W4"/>
<keyword evidence="3" id="KW-1185">Reference proteome</keyword>
<dbReference type="EMBL" id="SRPW01003544">
    <property type="protein sequence ID" value="KAG5986709.1"/>
    <property type="molecule type" value="Genomic_DNA"/>
</dbReference>
<dbReference type="PANTHER" id="PTHR13639">
    <property type="entry name" value="CYTOCHROME C OXIDASE ASSEMBLY FACTOR 4 HOMOLOG, MITOCHONDRIAL"/>
    <property type="match status" value="1"/>
</dbReference>
<feature type="compositionally biased region" description="Basic and acidic residues" evidence="1">
    <location>
        <begin position="1"/>
        <end position="10"/>
    </location>
</feature>
<dbReference type="GO" id="GO:0005758">
    <property type="term" value="C:mitochondrial intermembrane space"/>
    <property type="evidence" value="ECO:0007669"/>
    <property type="project" value="InterPro"/>
</dbReference>
<dbReference type="Proteomes" id="UP000748025">
    <property type="component" value="Unassembled WGS sequence"/>
</dbReference>
<dbReference type="OrthoDB" id="5586401at2759"/>
<evidence type="ECO:0000313" key="2">
    <source>
        <dbReference type="EMBL" id="KAG5986709.1"/>
    </source>
</evidence>